<evidence type="ECO:0000313" key="1">
    <source>
        <dbReference type="EMBL" id="CAI2366899.1"/>
    </source>
</evidence>
<dbReference type="EMBL" id="CAMPGE010007983">
    <property type="protein sequence ID" value="CAI2366899.1"/>
    <property type="molecule type" value="Genomic_DNA"/>
</dbReference>
<dbReference type="Proteomes" id="UP001295684">
    <property type="component" value="Unassembled WGS sequence"/>
</dbReference>
<gene>
    <name evidence="1" type="ORF">ECRASSUSDP1_LOCUS8174</name>
</gene>
<dbReference type="Gene3D" id="2.10.220.10">
    <property type="entry name" value="Hormone Receptor, Insulin-like Growth Factor Receptor 1, Chain A, domain 2"/>
    <property type="match status" value="1"/>
</dbReference>
<proteinExistence type="predicted"/>
<evidence type="ECO:0008006" key="3">
    <source>
        <dbReference type="Google" id="ProtNLM"/>
    </source>
</evidence>
<dbReference type="AlphaFoldDB" id="A0AAD1UDP8"/>
<keyword evidence="2" id="KW-1185">Reference proteome</keyword>
<organism evidence="1 2">
    <name type="scientific">Euplotes crassus</name>
    <dbReference type="NCBI Taxonomy" id="5936"/>
    <lineage>
        <taxon>Eukaryota</taxon>
        <taxon>Sar</taxon>
        <taxon>Alveolata</taxon>
        <taxon>Ciliophora</taxon>
        <taxon>Intramacronucleata</taxon>
        <taxon>Spirotrichea</taxon>
        <taxon>Hypotrichia</taxon>
        <taxon>Euplotida</taxon>
        <taxon>Euplotidae</taxon>
        <taxon>Moneuplotes</taxon>
    </lineage>
</organism>
<dbReference type="InterPro" id="IPR009030">
    <property type="entry name" value="Growth_fac_rcpt_cys_sf"/>
</dbReference>
<comment type="caution">
    <text evidence="1">The sequence shown here is derived from an EMBL/GenBank/DDBJ whole genome shotgun (WGS) entry which is preliminary data.</text>
</comment>
<protein>
    <recommendedName>
        <fullName evidence="3">TNFR-Cys domain-containing protein</fullName>
    </recommendedName>
</protein>
<accession>A0AAD1UDP8</accession>
<dbReference type="SUPFAM" id="SSF57184">
    <property type="entry name" value="Growth factor receptor domain"/>
    <property type="match status" value="1"/>
</dbReference>
<sequence>MAENRVNPHEKHDLQMESETLEKNLCFIIATGLCNHCPDGEYLDSTSQICRVCPNTCNRSCAYQSSCLTCPAGQSLDLKTLQCVTNCDSSSQIELTGSQISFSSVCRDFEYYVDPTSTEVIELGTKQYPYRSLKSVTSEILNHLSHHQKEIIIYSKDAYLQDRTMFFVNITNVKITTHPEYISWSRKAILTLTEYEQIGISKKARRHLLTNTGLPITDLINNGNFTTSEKTQANNLASNSLIRTGLEINNIDIYRERMVSNLFVQAIYLQNLDFKLSKFC</sequence>
<reference evidence="1" key="1">
    <citation type="submission" date="2023-07" db="EMBL/GenBank/DDBJ databases">
        <authorList>
            <consortium name="AG Swart"/>
            <person name="Singh M."/>
            <person name="Singh A."/>
            <person name="Seah K."/>
            <person name="Emmerich C."/>
        </authorList>
    </citation>
    <scope>NUCLEOTIDE SEQUENCE</scope>
    <source>
        <strain evidence="1">DP1</strain>
    </source>
</reference>
<evidence type="ECO:0000313" key="2">
    <source>
        <dbReference type="Proteomes" id="UP001295684"/>
    </source>
</evidence>
<name>A0AAD1UDP8_EUPCR</name>